<dbReference type="EMBL" id="VSSQ01000030">
    <property type="protein sequence ID" value="MPL66014.1"/>
    <property type="molecule type" value="Genomic_DNA"/>
</dbReference>
<gene>
    <name evidence="1" type="ORF">SDC9_11682</name>
</gene>
<accession>A0A644TGN4</accession>
<comment type="caution">
    <text evidence="1">The sequence shown here is derived from an EMBL/GenBank/DDBJ whole genome shotgun (WGS) entry which is preliminary data.</text>
</comment>
<name>A0A644TGN4_9ZZZZ</name>
<dbReference type="AlphaFoldDB" id="A0A644TGN4"/>
<protein>
    <submittedName>
        <fullName evidence="1">Uncharacterized protein</fullName>
    </submittedName>
</protein>
<evidence type="ECO:0000313" key="1">
    <source>
        <dbReference type="EMBL" id="MPL66014.1"/>
    </source>
</evidence>
<sequence length="114" mass="13242">MIDARADLAGAVNELAAKVLSQEDSLRLLLGEIIITVGEIAKRQGVSRTTFYREPWRLPNYGRKPDQESPKGWYLSTYKAWMDIPAEERRKRWELMPTRERRKLGENKCIYSAS</sequence>
<organism evidence="1">
    <name type="scientific">bioreactor metagenome</name>
    <dbReference type="NCBI Taxonomy" id="1076179"/>
    <lineage>
        <taxon>unclassified sequences</taxon>
        <taxon>metagenomes</taxon>
        <taxon>ecological metagenomes</taxon>
    </lineage>
</organism>
<reference evidence="1" key="1">
    <citation type="submission" date="2019-08" db="EMBL/GenBank/DDBJ databases">
        <authorList>
            <person name="Kucharzyk K."/>
            <person name="Murdoch R.W."/>
            <person name="Higgins S."/>
            <person name="Loffler F."/>
        </authorList>
    </citation>
    <scope>NUCLEOTIDE SEQUENCE</scope>
</reference>
<proteinExistence type="predicted"/>